<dbReference type="Pfam" id="PF02518">
    <property type="entry name" value="HATPase_c"/>
    <property type="match status" value="1"/>
</dbReference>
<dbReference type="InterPro" id="IPR005467">
    <property type="entry name" value="His_kinase_dom"/>
</dbReference>
<keyword evidence="4" id="KW-0808">Transferase</keyword>
<dbReference type="CDD" id="cd00130">
    <property type="entry name" value="PAS"/>
    <property type="match status" value="1"/>
</dbReference>
<keyword evidence="3" id="KW-0597">Phosphoprotein</keyword>
<dbReference type="InterPro" id="IPR003661">
    <property type="entry name" value="HisK_dim/P_dom"/>
</dbReference>
<dbReference type="PROSITE" id="PS50112">
    <property type="entry name" value="PAS"/>
    <property type="match status" value="1"/>
</dbReference>
<dbReference type="CDD" id="cd00075">
    <property type="entry name" value="HATPase"/>
    <property type="match status" value="1"/>
</dbReference>
<evidence type="ECO:0000256" key="3">
    <source>
        <dbReference type="ARBA" id="ARBA00022553"/>
    </source>
</evidence>
<evidence type="ECO:0000256" key="6">
    <source>
        <dbReference type="ARBA" id="ARBA00023012"/>
    </source>
</evidence>
<dbReference type="NCBIfam" id="TIGR00229">
    <property type="entry name" value="sensory_box"/>
    <property type="match status" value="1"/>
</dbReference>
<keyword evidence="5" id="KW-0418">Kinase</keyword>
<sequence>MTAPTRVVYAGTTAESPPEGVTDAFDVEVATEHDAVITAVATADCLVVADIDSPLSLVASVRTVSSLPVVLYGDGDERFVSDAVSVGISEYVARSRDGDAARLATAIADVVADRLGTALLQTALDRSPIGTLILDSERRITWANDAVCDYFGLDRETIVGRSKPELLREDMADVLAPGQTLTRDVLASYDAGEDIERLELHVTGGSVPERWLDYWSIRLTPGDQPSPRVEQFYDITERKRLEAELSSELDALEQLYEVSASDRPFREKVTELLEYGTERMDASIGALNQIDGDVQRNVVAVGDGAASIPTVTPANEAFCRRTVESDGLVAAKNTADEFGDDTAVERWGAVCYIGGKVVVDGEPFGSLCFMDGEPKSREFSAFDETFVRLLARWVSYELEREQAAAELARENERLERFASVVSHDLRSPLSVATGYMQMAYEDGDEDAYERVVNSLERMDDIIDDVLAVTRQGGEVTDPTTVDLAALARSAWEVTDADAATLTADSVTVEGDADRLQRLFENLFRNAVEHGGATEIRVGPLDDEDGFYVEDDGSGIPAEDREQVFDDGFTTSDSGTGFGLAIVKAAAEAHGWEPSVTESASGGARFEFTPRTSSIYA</sequence>
<dbReference type="AlphaFoldDB" id="A0AAJ4UVQ1"/>
<dbReference type="EMBL" id="RJJC01000001">
    <property type="protein sequence ID" value="RNJ26226.1"/>
    <property type="molecule type" value="Genomic_DNA"/>
</dbReference>
<evidence type="ECO:0000256" key="1">
    <source>
        <dbReference type="ARBA" id="ARBA00000085"/>
    </source>
</evidence>
<dbReference type="Proteomes" id="UP000270581">
    <property type="component" value="Unassembled WGS sequence"/>
</dbReference>
<dbReference type="PRINTS" id="PR00344">
    <property type="entry name" value="BCTRLSENSOR"/>
</dbReference>
<feature type="domain" description="Histidine kinase" evidence="7">
    <location>
        <begin position="420"/>
        <end position="613"/>
    </location>
</feature>
<dbReference type="PROSITE" id="PS50109">
    <property type="entry name" value="HIS_KIN"/>
    <property type="match status" value="1"/>
</dbReference>
<protein>
    <recommendedName>
        <fullName evidence="2">histidine kinase</fullName>
        <ecNumber evidence="2">2.7.13.3</ecNumber>
    </recommendedName>
</protein>
<dbReference type="SUPFAM" id="SSF55785">
    <property type="entry name" value="PYP-like sensor domain (PAS domain)"/>
    <property type="match status" value="1"/>
</dbReference>
<dbReference type="PANTHER" id="PTHR43711:SF1">
    <property type="entry name" value="HISTIDINE KINASE 1"/>
    <property type="match status" value="1"/>
</dbReference>
<reference evidence="9 10" key="1">
    <citation type="submission" date="2018-11" db="EMBL/GenBank/DDBJ databases">
        <title>Genome sequences of Natronomonas sp. CBA1133.</title>
        <authorList>
            <person name="Roh S.W."/>
            <person name="Cha I.-T."/>
        </authorList>
    </citation>
    <scope>NUCLEOTIDE SEQUENCE [LARGE SCALE GENOMIC DNA]</scope>
    <source>
        <strain evidence="9 10">CBA1133</strain>
    </source>
</reference>
<dbReference type="Gene3D" id="3.30.450.20">
    <property type="entry name" value="PAS domain"/>
    <property type="match status" value="1"/>
</dbReference>
<dbReference type="SUPFAM" id="SSF47384">
    <property type="entry name" value="Homodimeric domain of signal transducing histidine kinase"/>
    <property type="match status" value="1"/>
</dbReference>
<dbReference type="SMART" id="SM00388">
    <property type="entry name" value="HisKA"/>
    <property type="match status" value="1"/>
</dbReference>
<dbReference type="InterPro" id="IPR004358">
    <property type="entry name" value="Sig_transdc_His_kin-like_C"/>
</dbReference>
<evidence type="ECO:0000313" key="9">
    <source>
        <dbReference type="EMBL" id="RNJ26226.1"/>
    </source>
</evidence>
<dbReference type="PANTHER" id="PTHR43711">
    <property type="entry name" value="TWO-COMPONENT HISTIDINE KINASE"/>
    <property type="match status" value="1"/>
</dbReference>
<dbReference type="Gene3D" id="3.30.565.10">
    <property type="entry name" value="Histidine kinase-like ATPase, C-terminal domain"/>
    <property type="match status" value="1"/>
</dbReference>
<dbReference type="Pfam" id="PF08448">
    <property type="entry name" value="PAS_4"/>
    <property type="match status" value="1"/>
</dbReference>
<evidence type="ECO:0000256" key="4">
    <source>
        <dbReference type="ARBA" id="ARBA00022679"/>
    </source>
</evidence>
<evidence type="ECO:0000313" key="10">
    <source>
        <dbReference type="Proteomes" id="UP000270581"/>
    </source>
</evidence>
<accession>A0AAJ4UVQ1</accession>
<keyword evidence="6" id="KW-0902">Two-component regulatory system</keyword>
<dbReference type="InterPro" id="IPR003594">
    <property type="entry name" value="HATPase_dom"/>
</dbReference>
<dbReference type="GO" id="GO:0000155">
    <property type="term" value="F:phosphorelay sensor kinase activity"/>
    <property type="evidence" value="ECO:0007669"/>
    <property type="project" value="InterPro"/>
</dbReference>
<dbReference type="InterPro" id="IPR013656">
    <property type="entry name" value="PAS_4"/>
</dbReference>
<proteinExistence type="predicted"/>
<comment type="catalytic activity">
    <reaction evidence="1">
        <text>ATP + protein L-histidine = ADP + protein N-phospho-L-histidine.</text>
        <dbReference type="EC" id="2.7.13.3"/>
    </reaction>
</comment>
<dbReference type="EC" id="2.7.13.3" evidence="2"/>
<organism evidence="9 10">
    <name type="scientific">Halosegnis longus</name>
    <dbReference type="NCBI Taxonomy" id="2216012"/>
    <lineage>
        <taxon>Archaea</taxon>
        <taxon>Methanobacteriati</taxon>
        <taxon>Methanobacteriota</taxon>
        <taxon>Stenosarchaea group</taxon>
        <taxon>Halobacteria</taxon>
        <taxon>Halobacteriales</taxon>
        <taxon>Natronomonadaceae</taxon>
        <taxon>Halosegnis</taxon>
    </lineage>
</organism>
<dbReference type="Pfam" id="PF00512">
    <property type="entry name" value="HisKA"/>
    <property type="match status" value="1"/>
</dbReference>
<dbReference type="InterPro" id="IPR029016">
    <property type="entry name" value="GAF-like_dom_sf"/>
</dbReference>
<feature type="domain" description="PAS" evidence="8">
    <location>
        <begin position="116"/>
        <end position="177"/>
    </location>
</feature>
<dbReference type="Gene3D" id="3.30.450.40">
    <property type="match status" value="1"/>
</dbReference>
<dbReference type="InterPro" id="IPR035965">
    <property type="entry name" value="PAS-like_dom_sf"/>
</dbReference>
<comment type="caution">
    <text evidence="9">The sequence shown here is derived from an EMBL/GenBank/DDBJ whole genome shotgun (WGS) entry which is preliminary data.</text>
</comment>
<dbReference type="SMART" id="SM00091">
    <property type="entry name" value="PAS"/>
    <property type="match status" value="1"/>
</dbReference>
<evidence type="ECO:0000259" key="7">
    <source>
        <dbReference type="PROSITE" id="PS50109"/>
    </source>
</evidence>
<name>A0AAJ4UVQ1_9EURY</name>
<dbReference type="InterPro" id="IPR050736">
    <property type="entry name" value="Sensor_HK_Regulatory"/>
</dbReference>
<dbReference type="Gene3D" id="1.10.287.130">
    <property type="match status" value="1"/>
</dbReference>
<dbReference type="InterPro" id="IPR036890">
    <property type="entry name" value="HATPase_C_sf"/>
</dbReference>
<evidence type="ECO:0000259" key="8">
    <source>
        <dbReference type="PROSITE" id="PS50112"/>
    </source>
</evidence>
<dbReference type="RefSeq" id="WP_079988827.1">
    <property type="nucleotide sequence ID" value="NZ_BDJH01000002.1"/>
</dbReference>
<gene>
    <name evidence="9" type="ORF">Nmn1133_05745</name>
</gene>
<dbReference type="InterPro" id="IPR036097">
    <property type="entry name" value="HisK_dim/P_sf"/>
</dbReference>
<dbReference type="SMART" id="SM00387">
    <property type="entry name" value="HATPase_c"/>
    <property type="match status" value="1"/>
</dbReference>
<evidence type="ECO:0000256" key="2">
    <source>
        <dbReference type="ARBA" id="ARBA00012438"/>
    </source>
</evidence>
<dbReference type="SUPFAM" id="SSF55781">
    <property type="entry name" value="GAF domain-like"/>
    <property type="match status" value="1"/>
</dbReference>
<dbReference type="CDD" id="cd00082">
    <property type="entry name" value="HisKA"/>
    <property type="match status" value="1"/>
</dbReference>
<evidence type="ECO:0000256" key="5">
    <source>
        <dbReference type="ARBA" id="ARBA00022777"/>
    </source>
</evidence>
<dbReference type="InterPro" id="IPR000014">
    <property type="entry name" value="PAS"/>
</dbReference>
<keyword evidence="10" id="KW-1185">Reference proteome</keyword>
<dbReference type="SUPFAM" id="SSF55874">
    <property type="entry name" value="ATPase domain of HSP90 chaperone/DNA topoisomerase II/histidine kinase"/>
    <property type="match status" value="1"/>
</dbReference>